<dbReference type="KEGG" id="ovi:T265_06236"/>
<keyword evidence="2" id="KW-1185">Reference proteome</keyword>
<evidence type="ECO:0008006" key="3">
    <source>
        <dbReference type="Google" id="ProtNLM"/>
    </source>
</evidence>
<dbReference type="GeneID" id="20320418"/>
<dbReference type="CTD" id="20320418"/>
<accession>A0A074ZGV8</accession>
<dbReference type="STRING" id="6198.A0A074ZGV8"/>
<proteinExistence type="predicted"/>
<dbReference type="RefSeq" id="XP_009169710.1">
    <property type="nucleotide sequence ID" value="XM_009171446.1"/>
</dbReference>
<dbReference type="Proteomes" id="UP000054324">
    <property type="component" value="Unassembled WGS sequence"/>
</dbReference>
<name>A0A074ZGV8_OPIVI</name>
<reference evidence="1 2" key="1">
    <citation type="submission" date="2013-11" db="EMBL/GenBank/DDBJ databases">
        <title>Opisthorchis viverrini - life in the bile duct.</title>
        <authorList>
            <person name="Young N.D."/>
            <person name="Nagarajan N."/>
            <person name="Lin S.J."/>
            <person name="Korhonen P.K."/>
            <person name="Jex A.R."/>
            <person name="Hall R.S."/>
            <person name="Safavi-Hemami H."/>
            <person name="Kaewkong W."/>
            <person name="Bertrand D."/>
            <person name="Gao S."/>
            <person name="Seet Q."/>
            <person name="Wongkham S."/>
            <person name="Teh B.T."/>
            <person name="Wongkham C."/>
            <person name="Intapan P.M."/>
            <person name="Maleewong W."/>
            <person name="Yang X."/>
            <person name="Hu M."/>
            <person name="Wang Z."/>
            <person name="Hofmann A."/>
            <person name="Sternberg P.W."/>
            <person name="Tan P."/>
            <person name="Wang J."/>
            <person name="Gasser R.B."/>
        </authorList>
    </citation>
    <scope>NUCLEOTIDE SEQUENCE [LARGE SCALE GENOMIC DNA]</scope>
</reference>
<evidence type="ECO:0000313" key="2">
    <source>
        <dbReference type="Proteomes" id="UP000054324"/>
    </source>
</evidence>
<dbReference type="AlphaFoldDB" id="A0A074ZGV8"/>
<dbReference type="EMBL" id="KL596745">
    <property type="protein sequence ID" value="KER26516.1"/>
    <property type="molecule type" value="Genomic_DNA"/>
</dbReference>
<dbReference type="OrthoDB" id="6273503at2759"/>
<gene>
    <name evidence="1" type="ORF">T265_06236</name>
</gene>
<organism evidence="1 2">
    <name type="scientific">Opisthorchis viverrini</name>
    <name type="common">Southeast Asian liver fluke</name>
    <dbReference type="NCBI Taxonomy" id="6198"/>
    <lineage>
        <taxon>Eukaryota</taxon>
        <taxon>Metazoa</taxon>
        <taxon>Spiralia</taxon>
        <taxon>Lophotrochozoa</taxon>
        <taxon>Platyhelminthes</taxon>
        <taxon>Trematoda</taxon>
        <taxon>Digenea</taxon>
        <taxon>Opisthorchiida</taxon>
        <taxon>Opisthorchiata</taxon>
        <taxon>Opisthorchiidae</taxon>
        <taxon>Opisthorchis</taxon>
    </lineage>
</organism>
<protein>
    <recommendedName>
        <fullName evidence="3">C2 domain-containing protein</fullName>
    </recommendedName>
</protein>
<sequence>MESDETFKDELILDISGKGLDRKDLFGSSDPFLAFYRINEDGRFNHAWKINGWQPDEEQRVHLLRVIVLRGGLEVKSYCPMR</sequence>
<evidence type="ECO:0000313" key="1">
    <source>
        <dbReference type="EMBL" id="KER26516.1"/>
    </source>
</evidence>